<proteinExistence type="predicted"/>
<sequence>MELSLSGELTIAKPAVFSDVIKSGGSKSYMYIDVVYEGNLSDKKVKGLGLVVCGNEVVKIREFLGLHSEGQLLLTGQICTRYTGYGKKERIRPGIEVGTMGVTHLSGGKMLMVDVEFVMFRS</sequence>
<name>A0ABX0L738_9NEIS</name>
<dbReference type="Proteomes" id="UP001515641">
    <property type="component" value="Unassembled WGS sequence"/>
</dbReference>
<reference evidence="1 2" key="1">
    <citation type="submission" date="2020-03" db="EMBL/GenBank/DDBJ databases">
        <title>Draft genome sequence of environmentally isolated cultures.</title>
        <authorList>
            <person name="Wilson H.S."/>
            <person name="De Leon M.E."/>
        </authorList>
    </citation>
    <scope>NUCLEOTIDE SEQUENCE [LARGE SCALE GENOMIC DNA]</scope>
    <source>
        <strain evidence="1 2">HSC-31F16</strain>
    </source>
</reference>
<organism evidence="1 2">
    <name type="scientific">Chromobacterium fluminis</name>
    <dbReference type="NCBI Taxonomy" id="3044269"/>
    <lineage>
        <taxon>Bacteria</taxon>
        <taxon>Pseudomonadati</taxon>
        <taxon>Pseudomonadota</taxon>
        <taxon>Betaproteobacteria</taxon>
        <taxon>Neisseriales</taxon>
        <taxon>Chromobacteriaceae</taxon>
        <taxon>Chromobacterium</taxon>
    </lineage>
</organism>
<comment type="caution">
    <text evidence="1">The sequence shown here is derived from an EMBL/GenBank/DDBJ whole genome shotgun (WGS) entry which is preliminary data.</text>
</comment>
<keyword evidence="2" id="KW-1185">Reference proteome</keyword>
<protein>
    <submittedName>
        <fullName evidence="1">Uncharacterized protein</fullName>
    </submittedName>
</protein>
<dbReference type="RefSeq" id="WP_166453252.1">
    <property type="nucleotide sequence ID" value="NZ_JAAOMA010000034.1"/>
</dbReference>
<dbReference type="EMBL" id="JAAOMA010000034">
    <property type="protein sequence ID" value="NHR07444.1"/>
    <property type="molecule type" value="Genomic_DNA"/>
</dbReference>
<gene>
    <name evidence="1" type="ORF">HA052_19825</name>
</gene>
<evidence type="ECO:0000313" key="2">
    <source>
        <dbReference type="Proteomes" id="UP001515641"/>
    </source>
</evidence>
<evidence type="ECO:0000313" key="1">
    <source>
        <dbReference type="EMBL" id="NHR07444.1"/>
    </source>
</evidence>
<accession>A0ABX0L738</accession>